<keyword evidence="1" id="KW-0732">Signal</keyword>
<accession>A0A413VIH2</accession>
<comment type="caution">
    <text evidence="2">The sequence shown here is derived from an EMBL/GenBank/DDBJ whole genome shotgun (WGS) entry which is preliminary data.</text>
</comment>
<dbReference type="RefSeq" id="WP_122201986.1">
    <property type="nucleotide sequence ID" value="NZ_CABJFV010000016.1"/>
</dbReference>
<protein>
    <submittedName>
        <fullName evidence="2">DUF5029 domain-containing protein</fullName>
    </submittedName>
</protein>
<sequence>MKTRHLFTVALAALAFAACSDDNDINNGGNEPIPGKVGALVEGISINFGESQGSHTRAYSGNQVGEGTEGMIYEAYIFAKEANPTHPRSLVGDWTVLRVTADQVTGTIVAETGGVDTEGTLKKDLKKAINEGSKADVEWLVKNVATFKGVRQGDYVYVIANDPNLTLAQAAALAHKGDASEEGIKGYVASINKDYLNGLTYAGDAKDESGHKIIPTGKLIMGGREMIPVSPNIPSNGEFSMTIGLDRELSKVNFSASISTNDADVAKGKVAFLEDDGIVVARIARKASPFAEQTGDWYVPANNCVEDWPVNNHALVNNKYTALCDGTFDGSFIFDGTSATPITNWMKDVTIPAGFNGVAPASNVTEYRYSWKLKPGADLIKNTNMVYLSGDKATIYAPVFYTTPNYSANTNSVTVICTQATYTDRGIFKNSNMIDTYVDAALNETKDDIEVFTAAETSSVALNVGNPLKYEAATASTLAKSDILAKVKVAVNNWGIKMFDTEAEYNAAVAELPGADKTAWENTTTPDFATYKKMMDRFYVAVLLQQRLANKGAGVKGNQTDIDSKDVWGNGIPNGITAYYTNADTDSLMVGYKKLTDAAVANKAFYFSSGMSASSIQEMLANAMFMPSPVTVGERTGAEVRAAYFANIDAFEYFKGQKLYYRADVANYVGGASNKLTERNMYYVSRGTIQSLGAKTIHDAIYSEQNTMHIDVKVNDWKLSINDIPM</sequence>
<evidence type="ECO:0000313" key="3">
    <source>
        <dbReference type="Proteomes" id="UP000284379"/>
    </source>
</evidence>
<organism evidence="2 3">
    <name type="scientific">Bacteroides nordii</name>
    <dbReference type="NCBI Taxonomy" id="291645"/>
    <lineage>
        <taxon>Bacteria</taxon>
        <taxon>Pseudomonadati</taxon>
        <taxon>Bacteroidota</taxon>
        <taxon>Bacteroidia</taxon>
        <taxon>Bacteroidales</taxon>
        <taxon>Bacteroidaceae</taxon>
        <taxon>Bacteroides</taxon>
    </lineage>
</organism>
<gene>
    <name evidence="2" type="ORF">DW888_16070</name>
</gene>
<feature type="chain" id="PRO_5019020992" evidence="1">
    <location>
        <begin position="21"/>
        <end position="726"/>
    </location>
</feature>
<dbReference type="InterPro" id="IPR032210">
    <property type="entry name" value="DUF5029"/>
</dbReference>
<evidence type="ECO:0000256" key="1">
    <source>
        <dbReference type="SAM" id="SignalP"/>
    </source>
</evidence>
<feature type="signal peptide" evidence="1">
    <location>
        <begin position="1"/>
        <end position="20"/>
    </location>
</feature>
<proteinExistence type="predicted"/>
<name>A0A413VIH2_9BACE</name>
<dbReference type="PROSITE" id="PS51257">
    <property type="entry name" value="PROKAR_LIPOPROTEIN"/>
    <property type="match status" value="1"/>
</dbReference>
<dbReference type="EMBL" id="QSGO01000016">
    <property type="protein sequence ID" value="RHB33371.1"/>
    <property type="molecule type" value="Genomic_DNA"/>
</dbReference>
<reference evidence="2 3" key="1">
    <citation type="submission" date="2018-08" db="EMBL/GenBank/DDBJ databases">
        <title>A genome reference for cultivated species of the human gut microbiota.</title>
        <authorList>
            <person name="Zou Y."/>
            <person name="Xue W."/>
            <person name="Luo G."/>
        </authorList>
    </citation>
    <scope>NUCLEOTIDE SEQUENCE [LARGE SCALE GENOMIC DNA]</scope>
    <source>
        <strain evidence="2 3">AM40-30BH</strain>
    </source>
</reference>
<evidence type="ECO:0000313" key="2">
    <source>
        <dbReference type="EMBL" id="RHB33371.1"/>
    </source>
</evidence>
<dbReference type="AlphaFoldDB" id="A0A413VIH2"/>
<dbReference type="Pfam" id="PF16432">
    <property type="entry name" value="DUF5029"/>
    <property type="match status" value="1"/>
</dbReference>
<dbReference type="Proteomes" id="UP000284379">
    <property type="component" value="Unassembled WGS sequence"/>
</dbReference>